<gene>
    <name evidence="2" type="ORF">E2C01_058709</name>
</gene>
<dbReference type="Proteomes" id="UP000324222">
    <property type="component" value="Unassembled WGS sequence"/>
</dbReference>
<keyword evidence="3" id="KW-1185">Reference proteome</keyword>
<comment type="caution">
    <text evidence="2">The sequence shown here is derived from an EMBL/GenBank/DDBJ whole genome shotgun (WGS) entry which is preliminary data.</text>
</comment>
<organism evidence="2 3">
    <name type="scientific">Portunus trituberculatus</name>
    <name type="common">Swimming crab</name>
    <name type="synonym">Neptunus trituberculatus</name>
    <dbReference type="NCBI Taxonomy" id="210409"/>
    <lineage>
        <taxon>Eukaryota</taxon>
        <taxon>Metazoa</taxon>
        <taxon>Ecdysozoa</taxon>
        <taxon>Arthropoda</taxon>
        <taxon>Crustacea</taxon>
        <taxon>Multicrustacea</taxon>
        <taxon>Malacostraca</taxon>
        <taxon>Eumalacostraca</taxon>
        <taxon>Eucarida</taxon>
        <taxon>Decapoda</taxon>
        <taxon>Pleocyemata</taxon>
        <taxon>Brachyura</taxon>
        <taxon>Eubrachyura</taxon>
        <taxon>Portunoidea</taxon>
        <taxon>Portunidae</taxon>
        <taxon>Portuninae</taxon>
        <taxon>Portunus</taxon>
    </lineage>
</organism>
<sequence length="128" mass="13463">MLLLIVSIAESIDLGQVKESKISTGAHDRESFKDCSAMSAPMVSVQPSATPSVSDQASCDDDALTIQSSSNIVIAVPHGPTVAKSTMGPYSRHPVPGRNSEDSHHSPVGQRVGSIDSARLNSRCLLVH</sequence>
<feature type="region of interest" description="Disordered" evidence="1">
    <location>
        <begin position="83"/>
        <end position="114"/>
    </location>
</feature>
<protein>
    <submittedName>
        <fullName evidence="2">Uncharacterized protein</fullName>
    </submittedName>
</protein>
<evidence type="ECO:0000256" key="1">
    <source>
        <dbReference type="SAM" id="MobiDB-lite"/>
    </source>
</evidence>
<reference evidence="2 3" key="1">
    <citation type="submission" date="2019-05" db="EMBL/GenBank/DDBJ databases">
        <title>Another draft genome of Portunus trituberculatus and its Hox gene families provides insights of decapod evolution.</title>
        <authorList>
            <person name="Jeong J.-H."/>
            <person name="Song I."/>
            <person name="Kim S."/>
            <person name="Choi T."/>
            <person name="Kim D."/>
            <person name="Ryu S."/>
            <person name="Kim W."/>
        </authorList>
    </citation>
    <scope>NUCLEOTIDE SEQUENCE [LARGE SCALE GENOMIC DNA]</scope>
    <source>
        <tissue evidence="2">Muscle</tissue>
    </source>
</reference>
<proteinExistence type="predicted"/>
<dbReference type="EMBL" id="VSRR010022287">
    <property type="protein sequence ID" value="MPC64590.1"/>
    <property type="molecule type" value="Genomic_DNA"/>
</dbReference>
<evidence type="ECO:0000313" key="2">
    <source>
        <dbReference type="EMBL" id="MPC64590.1"/>
    </source>
</evidence>
<evidence type="ECO:0000313" key="3">
    <source>
        <dbReference type="Proteomes" id="UP000324222"/>
    </source>
</evidence>
<accession>A0A5B7GX73</accession>
<dbReference type="AlphaFoldDB" id="A0A5B7GX73"/>
<name>A0A5B7GX73_PORTR</name>